<dbReference type="GO" id="GO:0016874">
    <property type="term" value="F:ligase activity"/>
    <property type="evidence" value="ECO:0007669"/>
    <property type="project" value="UniProtKB-KW"/>
</dbReference>
<dbReference type="SUPFAM" id="SSF52440">
    <property type="entry name" value="PreATP-grasp domain"/>
    <property type="match status" value="1"/>
</dbReference>
<evidence type="ECO:0000256" key="6">
    <source>
        <dbReference type="ARBA" id="ARBA00022741"/>
    </source>
</evidence>
<comment type="cofactor">
    <cofactor evidence="2">
        <name>Mg(2+)</name>
        <dbReference type="ChEBI" id="CHEBI:18420"/>
    </cofactor>
</comment>
<evidence type="ECO:0000256" key="2">
    <source>
        <dbReference type="ARBA" id="ARBA00001946"/>
    </source>
</evidence>
<dbReference type="InterPro" id="IPR016185">
    <property type="entry name" value="PreATP-grasp_dom_sf"/>
</dbReference>
<dbReference type="NCBIfam" id="NF002528">
    <property type="entry name" value="PRK01966.1-4"/>
    <property type="match status" value="1"/>
</dbReference>
<dbReference type="Pfam" id="PF07478">
    <property type="entry name" value="Dala_Dala_lig_C"/>
    <property type="match status" value="1"/>
</dbReference>
<comment type="pathway">
    <text evidence="13">Cell wall biogenesis; peptidoglycan biosynthesis.</text>
</comment>
<dbReference type="EMBL" id="JBBMFA010000044">
    <property type="protein sequence ID" value="MEQ2519250.1"/>
    <property type="molecule type" value="Genomic_DNA"/>
</dbReference>
<dbReference type="RefSeq" id="WP_349214592.1">
    <property type="nucleotide sequence ID" value="NZ_JBBMFA010000044.1"/>
</dbReference>
<evidence type="ECO:0000256" key="11">
    <source>
        <dbReference type="ARBA" id="ARBA00023211"/>
    </source>
</evidence>
<evidence type="ECO:0000256" key="9">
    <source>
        <dbReference type="ARBA" id="ARBA00022960"/>
    </source>
</evidence>
<evidence type="ECO:0000256" key="3">
    <source>
        <dbReference type="ARBA" id="ARBA00010871"/>
    </source>
</evidence>
<comment type="similarity">
    <text evidence="3 13">Belongs to the D-alanine--D-alanine ligase family.</text>
</comment>
<comment type="function">
    <text evidence="13">Cell wall formation.</text>
</comment>
<keyword evidence="7 14" id="KW-0067">ATP-binding</keyword>
<evidence type="ECO:0000256" key="14">
    <source>
        <dbReference type="PROSITE-ProRule" id="PRU00409"/>
    </source>
</evidence>
<keyword evidence="17" id="KW-1185">Reference proteome</keyword>
<keyword evidence="8" id="KW-0460">Magnesium</keyword>
<accession>A0ABV1GBM6</accession>
<dbReference type="PROSITE" id="PS50975">
    <property type="entry name" value="ATP_GRASP"/>
    <property type="match status" value="1"/>
</dbReference>
<gene>
    <name evidence="13" type="primary">ddl</name>
    <name evidence="16" type="ORF">WMO24_02175</name>
</gene>
<dbReference type="PROSITE" id="PS00843">
    <property type="entry name" value="DALA_DALA_LIGASE_1"/>
    <property type="match status" value="1"/>
</dbReference>
<keyword evidence="9 13" id="KW-0133">Cell shape</keyword>
<comment type="cofactor">
    <cofactor evidence="1">
        <name>Mn(2+)</name>
        <dbReference type="ChEBI" id="CHEBI:29035"/>
    </cofactor>
</comment>
<keyword evidence="10 13" id="KW-0573">Peptidoglycan synthesis</keyword>
<keyword evidence="5" id="KW-0479">Metal-binding</keyword>
<dbReference type="PROSITE" id="PS00844">
    <property type="entry name" value="DALA_DALA_LIGASE_2"/>
    <property type="match status" value="1"/>
</dbReference>
<keyword evidence="11" id="KW-0464">Manganese</keyword>
<comment type="caution">
    <text evidence="16">The sequence shown here is derived from an EMBL/GenBank/DDBJ whole genome shotgun (WGS) entry which is preliminary data.</text>
</comment>
<dbReference type="PANTHER" id="PTHR23132">
    <property type="entry name" value="D-ALANINE--D-ALANINE LIGASE"/>
    <property type="match status" value="1"/>
</dbReference>
<evidence type="ECO:0000313" key="17">
    <source>
        <dbReference type="Proteomes" id="UP001477672"/>
    </source>
</evidence>
<dbReference type="Gene3D" id="3.40.50.20">
    <property type="match status" value="1"/>
</dbReference>
<dbReference type="PIRSF" id="PIRSF039102">
    <property type="entry name" value="Ddl/VanB"/>
    <property type="match status" value="1"/>
</dbReference>
<dbReference type="HAMAP" id="MF_00047">
    <property type="entry name" value="Dala_Dala_lig"/>
    <property type="match status" value="1"/>
</dbReference>
<evidence type="ECO:0000313" key="16">
    <source>
        <dbReference type="EMBL" id="MEQ2519250.1"/>
    </source>
</evidence>
<feature type="domain" description="ATP-grasp" evidence="15">
    <location>
        <begin position="143"/>
        <end position="348"/>
    </location>
</feature>
<dbReference type="EC" id="6.3.2.4" evidence="13"/>
<dbReference type="Gene3D" id="3.30.1490.20">
    <property type="entry name" value="ATP-grasp fold, A domain"/>
    <property type="match status" value="1"/>
</dbReference>
<dbReference type="PANTHER" id="PTHR23132:SF25">
    <property type="entry name" value="D-ALANINE--D-ALANINE LIGASE A"/>
    <property type="match status" value="1"/>
</dbReference>
<keyword evidence="13" id="KW-0963">Cytoplasm</keyword>
<sequence>MEKCKIAVLFGGVSSEHEVSRMSATSVLNNLDAEKYEVYPVGITKQGHWYLYRGPVELLADGRWEQHPDNVPCAVCPGSGLTGLVCFEGAEVRNIPVDVVFPVLHGKNGEDGTVQGLLEMAGIPYVGCGVLGSAVCMDKVVANLVMDAAGIRRCEWDYMERWQRSEFDAIEARVAAKLSYPIFVKPANAGSSVGISKAADKQELQKAVDLAFEHDDRVVFERFVDGQEVECAVCGNDEVHSTLPGEILASAEFYTYDDKYISGTSRTVYPAQLPDETLNEVARTAEKAYRALCCKGLARVDFFVERGTGAILLNEINTMPGFTNISMYPKLMMAQGMSYAELLDRLVKLALERGGRNGR</sequence>
<comment type="subcellular location">
    <subcellularLocation>
        <location evidence="13">Cytoplasm</location>
    </subcellularLocation>
</comment>
<dbReference type="Gene3D" id="3.30.470.20">
    <property type="entry name" value="ATP-grasp fold, B domain"/>
    <property type="match status" value="1"/>
</dbReference>
<comment type="catalytic activity">
    <reaction evidence="13">
        <text>2 D-alanine + ATP = D-alanyl-D-alanine + ADP + phosphate + H(+)</text>
        <dbReference type="Rhea" id="RHEA:11224"/>
        <dbReference type="ChEBI" id="CHEBI:15378"/>
        <dbReference type="ChEBI" id="CHEBI:30616"/>
        <dbReference type="ChEBI" id="CHEBI:43474"/>
        <dbReference type="ChEBI" id="CHEBI:57416"/>
        <dbReference type="ChEBI" id="CHEBI:57822"/>
        <dbReference type="ChEBI" id="CHEBI:456216"/>
        <dbReference type="EC" id="6.3.2.4"/>
    </reaction>
</comment>
<evidence type="ECO:0000256" key="10">
    <source>
        <dbReference type="ARBA" id="ARBA00022984"/>
    </source>
</evidence>
<dbReference type="NCBIfam" id="NF002378">
    <property type="entry name" value="PRK01372.1"/>
    <property type="match status" value="1"/>
</dbReference>
<evidence type="ECO:0000256" key="8">
    <source>
        <dbReference type="ARBA" id="ARBA00022842"/>
    </source>
</evidence>
<evidence type="ECO:0000256" key="4">
    <source>
        <dbReference type="ARBA" id="ARBA00022598"/>
    </source>
</evidence>
<keyword evidence="6 14" id="KW-0547">Nucleotide-binding</keyword>
<evidence type="ECO:0000259" key="15">
    <source>
        <dbReference type="PROSITE" id="PS50975"/>
    </source>
</evidence>
<organism evidence="16 17">
    <name type="scientific">Ruthenibacterium intestinale</name>
    <dbReference type="NCBI Taxonomy" id="3133163"/>
    <lineage>
        <taxon>Bacteria</taxon>
        <taxon>Bacillati</taxon>
        <taxon>Bacillota</taxon>
        <taxon>Clostridia</taxon>
        <taxon>Eubacteriales</taxon>
        <taxon>Oscillospiraceae</taxon>
        <taxon>Ruthenibacterium</taxon>
    </lineage>
</organism>
<protein>
    <recommendedName>
        <fullName evidence="13">D-alanine--D-alanine ligase</fullName>
        <ecNumber evidence="13">6.3.2.4</ecNumber>
    </recommendedName>
    <alternativeName>
        <fullName evidence="13">D-Ala-D-Ala ligase</fullName>
    </alternativeName>
    <alternativeName>
        <fullName evidence="13">D-alanylalanine synthetase</fullName>
    </alternativeName>
</protein>
<dbReference type="NCBIfam" id="TIGR01205">
    <property type="entry name" value="D_ala_D_alaTIGR"/>
    <property type="match status" value="1"/>
</dbReference>
<dbReference type="InterPro" id="IPR011761">
    <property type="entry name" value="ATP-grasp"/>
</dbReference>
<dbReference type="Pfam" id="PF01820">
    <property type="entry name" value="Dala_Dala_lig_N"/>
    <property type="match status" value="1"/>
</dbReference>
<evidence type="ECO:0000256" key="5">
    <source>
        <dbReference type="ARBA" id="ARBA00022723"/>
    </source>
</evidence>
<reference evidence="16 17" key="1">
    <citation type="submission" date="2024-03" db="EMBL/GenBank/DDBJ databases">
        <title>Human intestinal bacterial collection.</title>
        <authorList>
            <person name="Pauvert C."/>
            <person name="Hitch T.C.A."/>
            <person name="Clavel T."/>
        </authorList>
    </citation>
    <scope>NUCLEOTIDE SEQUENCE [LARGE SCALE GENOMIC DNA]</scope>
    <source>
        <strain evidence="16 17">CLA-JM-H11</strain>
    </source>
</reference>
<evidence type="ECO:0000256" key="1">
    <source>
        <dbReference type="ARBA" id="ARBA00001936"/>
    </source>
</evidence>
<dbReference type="InterPro" id="IPR005905">
    <property type="entry name" value="D_ala_D_ala"/>
</dbReference>
<dbReference type="SUPFAM" id="SSF56059">
    <property type="entry name" value="Glutathione synthetase ATP-binding domain-like"/>
    <property type="match status" value="1"/>
</dbReference>
<keyword evidence="12 13" id="KW-0961">Cell wall biogenesis/degradation</keyword>
<name>A0ABV1GBM6_9FIRM</name>
<dbReference type="Proteomes" id="UP001477672">
    <property type="component" value="Unassembled WGS sequence"/>
</dbReference>
<dbReference type="InterPro" id="IPR011127">
    <property type="entry name" value="Dala_Dala_lig_N"/>
</dbReference>
<dbReference type="InterPro" id="IPR013815">
    <property type="entry name" value="ATP_grasp_subdomain_1"/>
</dbReference>
<evidence type="ECO:0000256" key="13">
    <source>
        <dbReference type="HAMAP-Rule" id="MF_00047"/>
    </source>
</evidence>
<dbReference type="InterPro" id="IPR011095">
    <property type="entry name" value="Dala_Dala_lig_C"/>
</dbReference>
<evidence type="ECO:0000256" key="12">
    <source>
        <dbReference type="ARBA" id="ARBA00023316"/>
    </source>
</evidence>
<dbReference type="InterPro" id="IPR000291">
    <property type="entry name" value="D-Ala_lig_Van_CS"/>
</dbReference>
<proteinExistence type="inferred from homology"/>
<keyword evidence="4 13" id="KW-0436">Ligase</keyword>
<evidence type="ECO:0000256" key="7">
    <source>
        <dbReference type="ARBA" id="ARBA00022840"/>
    </source>
</evidence>